<name>A0ABZ1S0N1_9ACTN</name>
<reference evidence="1" key="1">
    <citation type="submission" date="2022-10" db="EMBL/GenBank/DDBJ databases">
        <title>The complete genomes of actinobacterial strains from the NBC collection.</title>
        <authorList>
            <person name="Joergensen T.S."/>
            <person name="Alvarez Arevalo M."/>
            <person name="Sterndorff E.B."/>
            <person name="Faurdal D."/>
            <person name="Vuksanovic O."/>
            <person name="Mourched A.-S."/>
            <person name="Charusanti P."/>
            <person name="Shaw S."/>
            <person name="Blin K."/>
            <person name="Weber T."/>
        </authorList>
    </citation>
    <scope>NUCLEOTIDE SEQUENCE</scope>
    <source>
        <strain evidence="1">NBC_00256</strain>
    </source>
</reference>
<proteinExistence type="predicted"/>
<evidence type="ECO:0000313" key="1">
    <source>
        <dbReference type="EMBL" id="WUP47283.1"/>
    </source>
</evidence>
<dbReference type="Proteomes" id="UP001432190">
    <property type="component" value="Chromosome"/>
</dbReference>
<organism evidence="1 2">
    <name type="scientific">Micromonospora globbae</name>
    <dbReference type="NCBI Taxonomy" id="1894969"/>
    <lineage>
        <taxon>Bacteria</taxon>
        <taxon>Bacillati</taxon>
        <taxon>Actinomycetota</taxon>
        <taxon>Actinomycetes</taxon>
        <taxon>Micromonosporales</taxon>
        <taxon>Micromonosporaceae</taxon>
        <taxon>Micromonospora</taxon>
    </lineage>
</organism>
<accession>A0ABZ1S0N1</accession>
<dbReference type="RefSeq" id="WP_328850265.1">
    <property type="nucleotide sequence ID" value="NZ_CP108084.1"/>
</dbReference>
<dbReference type="EMBL" id="CP108084">
    <property type="protein sequence ID" value="WUP47283.1"/>
    <property type="molecule type" value="Genomic_DNA"/>
</dbReference>
<protein>
    <submittedName>
        <fullName evidence="1">Uncharacterized protein</fullName>
    </submittedName>
</protein>
<gene>
    <name evidence="1" type="ORF">OG994_16665</name>
</gene>
<evidence type="ECO:0000313" key="2">
    <source>
        <dbReference type="Proteomes" id="UP001432190"/>
    </source>
</evidence>
<sequence>MLTCYPDTIKALTTQGYRHLPHVHACAHGLTRNRCGACGVLPHRDGCDILGLDHATVAVRHGVRHLFTWLYLDSDEAEVWAADYANRHGLVYRINHPDDLEAYCPGVTSVRYHREGQSCE</sequence>
<keyword evidence="2" id="KW-1185">Reference proteome</keyword>